<proteinExistence type="predicted"/>
<dbReference type="Proteomes" id="UP001195769">
    <property type="component" value="Unassembled WGS sequence"/>
</dbReference>
<dbReference type="RefSeq" id="XP_041231630.1">
    <property type="nucleotide sequence ID" value="XM_041376583.1"/>
</dbReference>
<dbReference type="GeneID" id="64670881"/>
<sequence>MIMEDLTKLKITCTGFIRLKPDLAERIMATTALGHDEFWSSALAQTLRAWIEPFLFRASAMLPSNTCMVLSMKWDVPATIVSLSNFYVNGMSPCEMKTNMPRSFFVMDAKLCNPSDNVPQAVCKMFTYGKFFEASYKQSVVLSMDPYHTPDDQLVNPELWPDLIAAILAHWIENSFADLGSDDWFELSLDPGKALLSPSKLLIISSSDTEMPNSKHFTGYGMHTSQAVTFQYLYLCRDAKHRHCNLEMFYHQDFVVVKFPMLHPKMYVDANLADLNIIKLDKSYHEFCMELDHSAAPPV</sequence>
<keyword evidence="2" id="KW-1185">Reference proteome</keyword>
<organism evidence="1 2">
    <name type="scientific">Suillus fuscotomentosus</name>
    <dbReference type="NCBI Taxonomy" id="1912939"/>
    <lineage>
        <taxon>Eukaryota</taxon>
        <taxon>Fungi</taxon>
        <taxon>Dikarya</taxon>
        <taxon>Basidiomycota</taxon>
        <taxon>Agaricomycotina</taxon>
        <taxon>Agaricomycetes</taxon>
        <taxon>Agaricomycetidae</taxon>
        <taxon>Boletales</taxon>
        <taxon>Suillineae</taxon>
        <taxon>Suillaceae</taxon>
        <taxon>Suillus</taxon>
    </lineage>
</organism>
<dbReference type="AlphaFoldDB" id="A0AAD4EGY9"/>
<protein>
    <submittedName>
        <fullName evidence="1">Uncharacterized protein</fullName>
    </submittedName>
</protein>
<name>A0AAD4EGY9_9AGAM</name>
<dbReference type="EMBL" id="JABBWK010000006">
    <property type="protein sequence ID" value="KAG1906055.1"/>
    <property type="molecule type" value="Genomic_DNA"/>
</dbReference>
<evidence type="ECO:0000313" key="2">
    <source>
        <dbReference type="Proteomes" id="UP001195769"/>
    </source>
</evidence>
<comment type="caution">
    <text evidence="1">The sequence shown here is derived from an EMBL/GenBank/DDBJ whole genome shotgun (WGS) entry which is preliminary data.</text>
</comment>
<reference evidence="1" key="1">
    <citation type="journal article" date="2020" name="New Phytol.">
        <title>Comparative genomics reveals dynamic genome evolution in host specialist ectomycorrhizal fungi.</title>
        <authorList>
            <person name="Lofgren L.A."/>
            <person name="Nguyen N.H."/>
            <person name="Vilgalys R."/>
            <person name="Ruytinx J."/>
            <person name="Liao H.L."/>
            <person name="Branco S."/>
            <person name="Kuo A."/>
            <person name="LaButti K."/>
            <person name="Lipzen A."/>
            <person name="Andreopoulos W."/>
            <person name="Pangilinan J."/>
            <person name="Riley R."/>
            <person name="Hundley H."/>
            <person name="Na H."/>
            <person name="Barry K."/>
            <person name="Grigoriev I.V."/>
            <person name="Stajich J.E."/>
            <person name="Kennedy P.G."/>
        </authorList>
    </citation>
    <scope>NUCLEOTIDE SEQUENCE</scope>
    <source>
        <strain evidence="1">FC203</strain>
    </source>
</reference>
<accession>A0AAD4EGY9</accession>
<gene>
    <name evidence="1" type="ORF">F5891DRAFT_976149</name>
</gene>
<evidence type="ECO:0000313" key="1">
    <source>
        <dbReference type="EMBL" id="KAG1906055.1"/>
    </source>
</evidence>